<name>A0A5C1QK21_9SPIO</name>
<protein>
    <submittedName>
        <fullName evidence="5">MarR family transcriptional regulator</fullName>
    </submittedName>
</protein>
<evidence type="ECO:0000313" key="6">
    <source>
        <dbReference type="Proteomes" id="UP000324209"/>
    </source>
</evidence>
<dbReference type="RefSeq" id="WP_149485026.1">
    <property type="nucleotide sequence ID" value="NZ_CP036150.1"/>
</dbReference>
<dbReference type="InterPro" id="IPR036390">
    <property type="entry name" value="WH_DNA-bd_sf"/>
</dbReference>
<evidence type="ECO:0000259" key="4">
    <source>
        <dbReference type="PROSITE" id="PS50995"/>
    </source>
</evidence>
<dbReference type="KEGG" id="ock:EXM22_02655"/>
<dbReference type="InterPro" id="IPR000835">
    <property type="entry name" value="HTH_MarR-typ"/>
</dbReference>
<evidence type="ECO:0000256" key="2">
    <source>
        <dbReference type="ARBA" id="ARBA00023125"/>
    </source>
</evidence>
<dbReference type="SMART" id="SM00347">
    <property type="entry name" value="HTH_MARR"/>
    <property type="match status" value="1"/>
</dbReference>
<dbReference type="Proteomes" id="UP000324209">
    <property type="component" value="Chromosome"/>
</dbReference>
<evidence type="ECO:0000256" key="3">
    <source>
        <dbReference type="ARBA" id="ARBA00023163"/>
    </source>
</evidence>
<dbReference type="EMBL" id="CP036150">
    <property type="protein sequence ID" value="QEN06944.1"/>
    <property type="molecule type" value="Genomic_DNA"/>
</dbReference>
<keyword evidence="6" id="KW-1185">Reference proteome</keyword>
<dbReference type="PANTHER" id="PTHR42756">
    <property type="entry name" value="TRANSCRIPTIONAL REGULATOR, MARR"/>
    <property type="match status" value="1"/>
</dbReference>
<dbReference type="Gene3D" id="1.10.10.10">
    <property type="entry name" value="Winged helix-like DNA-binding domain superfamily/Winged helix DNA-binding domain"/>
    <property type="match status" value="1"/>
</dbReference>
<evidence type="ECO:0000313" key="5">
    <source>
        <dbReference type="EMBL" id="QEN06944.1"/>
    </source>
</evidence>
<dbReference type="GO" id="GO:0003700">
    <property type="term" value="F:DNA-binding transcription factor activity"/>
    <property type="evidence" value="ECO:0007669"/>
    <property type="project" value="InterPro"/>
</dbReference>
<keyword evidence="2" id="KW-0238">DNA-binding</keyword>
<gene>
    <name evidence="5" type="ORF">EXM22_02655</name>
</gene>
<dbReference type="GO" id="GO:0003677">
    <property type="term" value="F:DNA binding"/>
    <property type="evidence" value="ECO:0007669"/>
    <property type="project" value="UniProtKB-KW"/>
</dbReference>
<sequence>MQHYLIPHYFYRFHYLLMRDFKPACAEEYKLNRTQGKTLMVLRCKGSRTMSELVCDLNIEKGSMTTVVDHLISRKLALRKRDQKDRRRVIIDLTASGRALAEALVNEKNNHILKKLDQLGEERKESVNDFLTILRESIDIWETHSES</sequence>
<dbReference type="SUPFAM" id="SSF46785">
    <property type="entry name" value="Winged helix' DNA-binding domain"/>
    <property type="match status" value="1"/>
</dbReference>
<dbReference type="InterPro" id="IPR036388">
    <property type="entry name" value="WH-like_DNA-bd_sf"/>
</dbReference>
<feature type="domain" description="HTH marR-type" evidence="4">
    <location>
        <begin position="1"/>
        <end position="139"/>
    </location>
</feature>
<dbReference type="PROSITE" id="PS50995">
    <property type="entry name" value="HTH_MARR_2"/>
    <property type="match status" value="1"/>
</dbReference>
<proteinExistence type="predicted"/>
<keyword evidence="1" id="KW-0805">Transcription regulation</keyword>
<dbReference type="Pfam" id="PF01047">
    <property type="entry name" value="MarR"/>
    <property type="match status" value="1"/>
</dbReference>
<reference evidence="5 6" key="1">
    <citation type="submission" date="2019-02" db="EMBL/GenBank/DDBJ databases">
        <title>Complete Genome Sequence and Methylome Analysis of free living Spirochaetas.</title>
        <authorList>
            <person name="Fomenkov A."/>
            <person name="Dubinina G."/>
            <person name="Leshcheva N."/>
            <person name="Mikheeva N."/>
            <person name="Grabovich M."/>
            <person name="Vincze T."/>
            <person name="Roberts R.J."/>
        </authorList>
    </citation>
    <scope>NUCLEOTIDE SEQUENCE [LARGE SCALE GENOMIC DNA]</scope>
    <source>
        <strain evidence="5 6">K2</strain>
    </source>
</reference>
<keyword evidence="3" id="KW-0804">Transcription</keyword>
<dbReference type="AlphaFoldDB" id="A0A5C1QK21"/>
<dbReference type="OrthoDB" id="9799747at2"/>
<organism evidence="5 6">
    <name type="scientific">Oceanispirochaeta crateris</name>
    <dbReference type="NCBI Taxonomy" id="2518645"/>
    <lineage>
        <taxon>Bacteria</taxon>
        <taxon>Pseudomonadati</taxon>
        <taxon>Spirochaetota</taxon>
        <taxon>Spirochaetia</taxon>
        <taxon>Spirochaetales</taxon>
        <taxon>Spirochaetaceae</taxon>
        <taxon>Oceanispirochaeta</taxon>
    </lineage>
</organism>
<evidence type="ECO:0000256" key="1">
    <source>
        <dbReference type="ARBA" id="ARBA00023015"/>
    </source>
</evidence>
<dbReference type="PANTHER" id="PTHR42756:SF1">
    <property type="entry name" value="TRANSCRIPTIONAL REPRESSOR OF EMRAB OPERON"/>
    <property type="match status" value="1"/>
</dbReference>
<accession>A0A5C1QK21</accession>